<keyword evidence="3" id="KW-1185">Reference proteome</keyword>
<feature type="compositionally biased region" description="Polar residues" evidence="1">
    <location>
        <begin position="26"/>
        <end position="41"/>
    </location>
</feature>
<dbReference type="EMBL" id="JAVHJL010000004">
    <property type="protein sequence ID" value="KAK6505733.1"/>
    <property type="molecule type" value="Genomic_DNA"/>
</dbReference>
<dbReference type="AlphaFoldDB" id="A0AAV9WC04"/>
<evidence type="ECO:0000313" key="3">
    <source>
        <dbReference type="Proteomes" id="UP001370758"/>
    </source>
</evidence>
<comment type="caution">
    <text evidence="2">The sequence shown here is derived from an EMBL/GenBank/DDBJ whole genome shotgun (WGS) entry which is preliminary data.</text>
</comment>
<accession>A0AAV9WC04</accession>
<name>A0AAV9WC04_9PEZI</name>
<sequence>MCGVLTTPLDNNAPQSPGSDLAHPPKSQTTKPQAGPNTSTAARELFVEEPTAAPELKAPLPYSYSTDNATDTKEQFQNTNNTSNDGKRAVDSEIFFKWTVVCPSHFRMIAMSREVSSYPEIKGRKRPDLLNLPSGRAHVKAKGIYTSCTRCICNDNGRIKRTPERLSYTKWAGNGCREAAVPTKCELWYSKCEATMYEPEADPGISVEEYQEALDNIPLDIKIANSGWTWKHSSDRSMSWRYTFNKDGDTRSTERYLVPGTKEPYYLEGPDRKSSWDQEGPGGPLFAFASKFQGAFDERLAGGVGFGQEISSPSLDPRDTGEDTRGIEAGAAQKL</sequence>
<dbReference type="Proteomes" id="UP001370758">
    <property type="component" value="Unassembled WGS sequence"/>
</dbReference>
<feature type="compositionally biased region" description="Basic and acidic residues" evidence="1">
    <location>
        <begin position="316"/>
        <end position="326"/>
    </location>
</feature>
<feature type="region of interest" description="Disordered" evidence="1">
    <location>
        <begin position="56"/>
        <end position="86"/>
    </location>
</feature>
<proteinExistence type="predicted"/>
<evidence type="ECO:0000256" key="1">
    <source>
        <dbReference type="SAM" id="MobiDB-lite"/>
    </source>
</evidence>
<feature type="region of interest" description="Disordered" evidence="1">
    <location>
        <begin position="1"/>
        <end position="42"/>
    </location>
</feature>
<reference evidence="2 3" key="1">
    <citation type="submission" date="2023-08" db="EMBL/GenBank/DDBJ databases">
        <authorList>
            <person name="Palmer J.M."/>
        </authorList>
    </citation>
    <scope>NUCLEOTIDE SEQUENCE [LARGE SCALE GENOMIC DNA]</scope>
    <source>
        <strain evidence="2 3">TWF481</strain>
    </source>
</reference>
<feature type="region of interest" description="Disordered" evidence="1">
    <location>
        <begin position="305"/>
        <end position="335"/>
    </location>
</feature>
<feature type="compositionally biased region" description="Polar residues" evidence="1">
    <location>
        <begin position="63"/>
        <end position="84"/>
    </location>
</feature>
<feature type="compositionally biased region" description="Polar residues" evidence="1">
    <location>
        <begin position="8"/>
        <end position="18"/>
    </location>
</feature>
<protein>
    <submittedName>
        <fullName evidence="2">Uncharacterized protein</fullName>
    </submittedName>
</protein>
<gene>
    <name evidence="2" type="ORF">TWF481_007625</name>
</gene>
<organism evidence="2 3">
    <name type="scientific">Arthrobotrys musiformis</name>
    <dbReference type="NCBI Taxonomy" id="47236"/>
    <lineage>
        <taxon>Eukaryota</taxon>
        <taxon>Fungi</taxon>
        <taxon>Dikarya</taxon>
        <taxon>Ascomycota</taxon>
        <taxon>Pezizomycotina</taxon>
        <taxon>Orbiliomycetes</taxon>
        <taxon>Orbiliales</taxon>
        <taxon>Orbiliaceae</taxon>
        <taxon>Arthrobotrys</taxon>
    </lineage>
</organism>
<evidence type="ECO:0000313" key="2">
    <source>
        <dbReference type="EMBL" id="KAK6505733.1"/>
    </source>
</evidence>